<evidence type="ECO:0000256" key="3">
    <source>
        <dbReference type="ARBA" id="ARBA00011245"/>
    </source>
</evidence>
<dbReference type="InterPro" id="IPR036163">
    <property type="entry name" value="HMA_dom_sf"/>
</dbReference>
<dbReference type="RefSeq" id="WP_226609306.1">
    <property type="nucleotide sequence ID" value="NZ_JAJAQI010000022.1"/>
</dbReference>
<organism evidence="13 14">
    <name type="scientific">Roseicella aerolata</name>
    <dbReference type="NCBI Taxonomy" id="2883479"/>
    <lineage>
        <taxon>Bacteria</taxon>
        <taxon>Pseudomonadati</taxon>
        <taxon>Pseudomonadota</taxon>
        <taxon>Alphaproteobacteria</taxon>
        <taxon>Acetobacterales</taxon>
        <taxon>Roseomonadaceae</taxon>
        <taxon>Roseicella</taxon>
    </lineage>
</organism>
<evidence type="ECO:0000256" key="11">
    <source>
        <dbReference type="SAM" id="SignalP"/>
    </source>
</evidence>
<proteinExistence type="inferred from homology"/>
<comment type="function">
    <text evidence="9 10">Involved in mercury resistance. Acts as a mercury scavenger that specifically binds to a mercuric ion in the periplasm and probably passes it to the cytoplasmic mercuric reductase MerA via the mercuric transport protein MerT.</text>
</comment>
<evidence type="ECO:0000256" key="6">
    <source>
        <dbReference type="ARBA" id="ARBA00022729"/>
    </source>
</evidence>
<keyword evidence="5 10" id="KW-0479">Metal-binding</keyword>
<evidence type="ECO:0000256" key="4">
    <source>
        <dbReference type="ARBA" id="ARBA00022466"/>
    </source>
</evidence>
<evidence type="ECO:0000256" key="2">
    <source>
        <dbReference type="ARBA" id="ARBA00005938"/>
    </source>
</evidence>
<accession>A0A9X1LBZ6</accession>
<feature type="signal peptide" evidence="11">
    <location>
        <begin position="1"/>
        <end position="22"/>
    </location>
</feature>
<comment type="subcellular location">
    <subcellularLocation>
        <location evidence="1 10">Periplasm</location>
    </subcellularLocation>
</comment>
<dbReference type="Gene3D" id="3.30.70.100">
    <property type="match status" value="1"/>
</dbReference>
<dbReference type="InterPro" id="IPR001802">
    <property type="entry name" value="MerP/CopZ"/>
</dbReference>
<dbReference type="SUPFAM" id="SSF55008">
    <property type="entry name" value="HMA, heavy metal-associated domain"/>
    <property type="match status" value="1"/>
</dbReference>
<dbReference type="GO" id="GO:0042597">
    <property type="term" value="C:periplasmic space"/>
    <property type="evidence" value="ECO:0007669"/>
    <property type="project" value="UniProtKB-SubCell"/>
</dbReference>
<comment type="caution">
    <text evidence="13">The sequence shown here is derived from an EMBL/GenBank/DDBJ whole genome shotgun (WGS) entry which is preliminary data.</text>
</comment>
<evidence type="ECO:0000256" key="5">
    <source>
        <dbReference type="ARBA" id="ARBA00022723"/>
    </source>
</evidence>
<dbReference type="PROSITE" id="PS50846">
    <property type="entry name" value="HMA_2"/>
    <property type="match status" value="1"/>
</dbReference>
<evidence type="ECO:0000259" key="12">
    <source>
        <dbReference type="PROSITE" id="PS50846"/>
    </source>
</evidence>
<evidence type="ECO:0000256" key="10">
    <source>
        <dbReference type="RuleBase" id="RU361212"/>
    </source>
</evidence>
<dbReference type="PRINTS" id="PR00946">
    <property type="entry name" value="HGSCAVENGER"/>
</dbReference>
<dbReference type="NCBIfam" id="TIGR02052">
    <property type="entry name" value="MerP"/>
    <property type="match status" value="1"/>
</dbReference>
<dbReference type="GO" id="GO:0015097">
    <property type="term" value="F:mercury ion transmembrane transporter activity"/>
    <property type="evidence" value="ECO:0007669"/>
    <property type="project" value="UniProtKB-UniRule"/>
</dbReference>
<sequence>MRRILLVGLIAALSLPAAPAFAAERTVRLAVENMTCPTCPYVVKQALTRVPGVVRAEVSYSDRAAVVTFDDAQADVAALTAATAGVGFPSQPAEQPAR</sequence>
<dbReference type="Pfam" id="PF00403">
    <property type="entry name" value="HMA"/>
    <property type="match status" value="1"/>
</dbReference>
<gene>
    <name evidence="10 13" type="primary">merP</name>
    <name evidence="13" type="ORF">LHA35_15155</name>
</gene>
<evidence type="ECO:0000256" key="8">
    <source>
        <dbReference type="ARBA" id="ARBA00022914"/>
    </source>
</evidence>
<name>A0A9X1LBZ6_9PROT</name>
<evidence type="ECO:0000313" key="13">
    <source>
        <dbReference type="EMBL" id="MCB4823072.1"/>
    </source>
</evidence>
<dbReference type="EMBL" id="JAJAQI010000022">
    <property type="protein sequence ID" value="MCB4823072.1"/>
    <property type="molecule type" value="Genomic_DNA"/>
</dbReference>
<keyword evidence="4 10" id="KW-0475">Mercuric resistance</keyword>
<comment type="similarity">
    <text evidence="2">Belongs to the MerP family.</text>
</comment>
<dbReference type="CDD" id="cd00371">
    <property type="entry name" value="HMA"/>
    <property type="match status" value="1"/>
</dbReference>
<feature type="domain" description="HMA" evidence="12">
    <location>
        <begin position="25"/>
        <end position="91"/>
    </location>
</feature>
<dbReference type="InterPro" id="IPR017969">
    <property type="entry name" value="Heavy-metal-associated_CS"/>
</dbReference>
<dbReference type="InterPro" id="IPR011795">
    <property type="entry name" value="MerP"/>
</dbReference>
<protein>
    <recommendedName>
        <fullName evidence="10">Periplasmic mercury ion-binding protein</fullName>
    </recommendedName>
</protein>
<dbReference type="GO" id="GO:0045340">
    <property type="term" value="F:mercury ion binding"/>
    <property type="evidence" value="ECO:0007669"/>
    <property type="project" value="UniProtKB-UniRule"/>
</dbReference>
<keyword evidence="7 10" id="KW-0574">Periplasm</keyword>
<evidence type="ECO:0000313" key="14">
    <source>
        <dbReference type="Proteomes" id="UP001139311"/>
    </source>
</evidence>
<dbReference type="PROSITE" id="PS01047">
    <property type="entry name" value="HMA_1"/>
    <property type="match status" value="1"/>
</dbReference>
<evidence type="ECO:0000256" key="7">
    <source>
        <dbReference type="ARBA" id="ARBA00022764"/>
    </source>
</evidence>
<feature type="chain" id="PRO_5040771661" description="Periplasmic mercury ion-binding protein" evidence="11">
    <location>
        <begin position="23"/>
        <end position="98"/>
    </location>
</feature>
<evidence type="ECO:0000256" key="1">
    <source>
        <dbReference type="ARBA" id="ARBA00004418"/>
    </source>
</evidence>
<dbReference type="InterPro" id="IPR006121">
    <property type="entry name" value="HMA_dom"/>
</dbReference>
<keyword evidence="6 11" id="KW-0732">Signal</keyword>
<reference evidence="13" key="1">
    <citation type="submission" date="2021-10" db="EMBL/GenBank/DDBJ databases">
        <title>Roseicella aerolatum sp. nov., isolated from aerosols of e-waste dismantling site.</title>
        <authorList>
            <person name="Qin T."/>
        </authorList>
    </citation>
    <scope>NUCLEOTIDE SEQUENCE</scope>
    <source>
        <strain evidence="13">GB24</strain>
    </source>
</reference>
<comment type="subunit">
    <text evidence="3">Monomer.</text>
</comment>
<keyword evidence="8 10" id="KW-0476">Mercury</keyword>
<dbReference type="Proteomes" id="UP001139311">
    <property type="component" value="Unassembled WGS sequence"/>
</dbReference>
<evidence type="ECO:0000256" key="9">
    <source>
        <dbReference type="ARBA" id="ARBA00045344"/>
    </source>
</evidence>
<keyword evidence="14" id="KW-1185">Reference proteome</keyword>
<dbReference type="AlphaFoldDB" id="A0A9X1LBZ6"/>